<keyword evidence="1" id="KW-0472">Membrane</keyword>
<reference evidence="2 3" key="1">
    <citation type="submission" date="2024-02" db="EMBL/GenBank/DDBJ databases">
        <title>Haloferula sargassicola NBRC 104335.</title>
        <authorList>
            <person name="Ichikawa N."/>
            <person name="Katano-Makiyama Y."/>
            <person name="Hidaka K."/>
        </authorList>
    </citation>
    <scope>NUCLEOTIDE SEQUENCE [LARGE SCALE GENOMIC DNA]</scope>
    <source>
        <strain evidence="2 3">NBRC 104335</strain>
    </source>
</reference>
<dbReference type="Pfam" id="PF14808">
    <property type="entry name" value="TMEM164"/>
    <property type="match status" value="1"/>
</dbReference>
<proteinExistence type="predicted"/>
<protein>
    <recommendedName>
        <fullName evidence="4">TIGR02206 family membrane protein</fullName>
    </recommendedName>
</protein>
<keyword evidence="1" id="KW-1133">Transmembrane helix</keyword>
<dbReference type="Proteomes" id="UP001476282">
    <property type="component" value="Unassembled WGS sequence"/>
</dbReference>
<feature type="transmembrane region" description="Helical" evidence="1">
    <location>
        <begin position="12"/>
        <end position="31"/>
    </location>
</feature>
<dbReference type="InterPro" id="IPR011737">
    <property type="entry name" value="CHP02206_TP0381"/>
</dbReference>
<dbReference type="RefSeq" id="WP_353565914.1">
    <property type="nucleotide sequence ID" value="NZ_BAABRI010000004.1"/>
</dbReference>
<name>A0ABP9UJF7_9BACT</name>
<accession>A0ABP9UJF7</accession>
<comment type="caution">
    <text evidence="2">The sequence shown here is derived from an EMBL/GenBank/DDBJ whole genome shotgun (WGS) entry which is preliminary data.</text>
</comment>
<sequence>MTAARFVPFSAQHGLTALTGFAIIAALVAIGRRGGSAARSARALLAFANLGSYAVSQWAWTGANPPPALDNIVPLHLCDLASFIAGFALITRRPTLILLTYFWGLAGTLQGIATPALDYALPHPIAFAFFLQHFAIIAAAIYFPAADGWRLEAPWWRGPLKAFAWLNAYVAMAITANSLLGTNFGFLAAKPTTPSLLDRLGPHPVYIVWLEMIALVLFALLSLPVRAARS</sequence>
<evidence type="ECO:0000313" key="3">
    <source>
        <dbReference type="Proteomes" id="UP001476282"/>
    </source>
</evidence>
<feature type="transmembrane region" description="Helical" evidence="1">
    <location>
        <begin position="43"/>
        <end position="60"/>
    </location>
</feature>
<organism evidence="2 3">
    <name type="scientific">Haloferula sargassicola</name>
    <dbReference type="NCBI Taxonomy" id="490096"/>
    <lineage>
        <taxon>Bacteria</taxon>
        <taxon>Pseudomonadati</taxon>
        <taxon>Verrucomicrobiota</taxon>
        <taxon>Verrucomicrobiia</taxon>
        <taxon>Verrucomicrobiales</taxon>
        <taxon>Verrucomicrobiaceae</taxon>
        <taxon>Haloferula</taxon>
    </lineage>
</organism>
<keyword evidence="1" id="KW-0812">Transmembrane</keyword>
<keyword evidence="3" id="KW-1185">Reference proteome</keyword>
<dbReference type="NCBIfam" id="TIGR02206">
    <property type="entry name" value="intg_mem_TP0381"/>
    <property type="match status" value="1"/>
</dbReference>
<evidence type="ECO:0008006" key="4">
    <source>
        <dbReference type="Google" id="ProtNLM"/>
    </source>
</evidence>
<feature type="transmembrane region" description="Helical" evidence="1">
    <location>
        <begin position="125"/>
        <end position="143"/>
    </location>
</feature>
<evidence type="ECO:0000313" key="2">
    <source>
        <dbReference type="EMBL" id="GAA5481766.1"/>
    </source>
</evidence>
<feature type="transmembrane region" description="Helical" evidence="1">
    <location>
        <begin position="206"/>
        <end position="225"/>
    </location>
</feature>
<evidence type="ECO:0000256" key="1">
    <source>
        <dbReference type="SAM" id="Phobius"/>
    </source>
</evidence>
<gene>
    <name evidence="2" type="ORF">Hsar01_00977</name>
</gene>
<feature type="transmembrane region" description="Helical" evidence="1">
    <location>
        <begin position="164"/>
        <end position="186"/>
    </location>
</feature>
<feature type="transmembrane region" description="Helical" evidence="1">
    <location>
        <begin position="72"/>
        <end position="89"/>
    </location>
</feature>
<feature type="transmembrane region" description="Helical" evidence="1">
    <location>
        <begin position="96"/>
        <end position="113"/>
    </location>
</feature>
<dbReference type="EMBL" id="BAABRI010000004">
    <property type="protein sequence ID" value="GAA5481766.1"/>
    <property type="molecule type" value="Genomic_DNA"/>
</dbReference>